<keyword evidence="1" id="KW-1133">Transmembrane helix</keyword>
<evidence type="ECO:0000256" key="1">
    <source>
        <dbReference type="SAM" id="Phobius"/>
    </source>
</evidence>
<evidence type="ECO:0000313" key="3">
    <source>
        <dbReference type="Proteomes" id="UP000006057"/>
    </source>
</evidence>
<reference evidence="2 3" key="1">
    <citation type="submission" date="2012-06" db="EMBL/GenBank/DDBJ databases">
        <title>Complete sequence of chromosome of Mycobacterium chubuense NBB4.</title>
        <authorList>
            <consortium name="US DOE Joint Genome Institute"/>
            <person name="Lucas S."/>
            <person name="Han J."/>
            <person name="Lapidus A."/>
            <person name="Cheng J.-F."/>
            <person name="Goodwin L."/>
            <person name="Pitluck S."/>
            <person name="Peters L."/>
            <person name="Mikhailova N."/>
            <person name="Teshima H."/>
            <person name="Detter J.C."/>
            <person name="Han C."/>
            <person name="Tapia R."/>
            <person name="Land M."/>
            <person name="Hauser L."/>
            <person name="Kyrpides N."/>
            <person name="Ivanova N."/>
            <person name="Pagani I."/>
            <person name="Mattes T."/>
            <person name="Holmes A."/>
            <person name="Rutledge P."/>
            <person name="Paulsen I."/>
            <person name="Coleman N."/>
            <person name="Woyke T."/>
        </authorList>
    </citation>
    <scope>NUCLEOTIDE SEQUENCE [LARGE SCALE GENOMIC DNA]</scope>
    <source>
        <strain evidence="2 3">NBB4</strain>
    </source>
</reference>
<keyword evidence="1" id="KW-0472">Membrane</keyword>
<keyword evidence="1" id="KW-0812">Transmembrane</keyword>
<dbReference type="PATRIC" id="fig|710421.3.peg.4313"/>
<feature type="transmembrane region" description="Helical" evidence="1">
    <location>
        <begin position="64"/>
        <end position="84"/>
    </location>
</feature>
<keyword evidence="3" id="KW-1185">Reference proteome</keyword>
<feature type="transmembrane region" description="Helical" evidence="1">
    <location>
        <begin position="96"/>
        <end position="114"/>
    </location>
</feature>
<dbReference type="Proteomes" id="UP000006057">
    <property type="component" value="Chromosome"/>
</dbReference>
<proteinExistence type="predicted"/>
<protein>
    <submittedName>
        <fullName evidence="2">Uncharacterized protein</fullName>
    </submittedName>
</protein>
<dbReference type="EMBL" id="CP003053">
    <property type="protein sequence ID" value="AFM19030.1"/>
    <property type="molecule type" value="Genomic_DNA"/>
</dbReference>
<dbReference type="KEGG" id="mcb:Mycch_4320"/>
<accession>I4BP23</accession>
<name>I4BP23_MYCCN</name>
<dbReference type="AlphaFoldDB" id="I4BP23"/>
<organism evidence="2 3">
    <name type="scientific">Mycolicibacterium chubuense (strain NBB4)</name>
    <name type="common">Mycobacterium chubuense</name>
    <dbReference type="NCBI Taxonomy" id="710421"/>
    <lineage>
        <taxon>Bacteria</taxon>
        <taxon>Bacillati</taxon>
        <taxon>Actinomycetota</taxon>
        <taxon>Actinomycetes</taxon>
        <taxon>Mycobacteriales</taxon>
        <taxon>Mycobacteriaceae</taxon>
        <taxon>Mycolicibacterium</taxon>
    </lineage>
</organism>
<sequence>MEKSRLIDIAPFVGAIAVQILTTPIQLTVACNLRRQHDNVKTTGSSPESLPASIYDQFIVDSDCISSVAAGTTFVASAVVTLLAKTTFDPFALTSYILLGIVAVFLSALIYLHYRRAPEIYVQRSPWKNRIAPLAMVVYGVNALGVIGFLSLSP</sequence>
<dbReference type="HOGENOM" id="CLU_1702295_0_0_11"/>
<evidence type="ECO:0000313" key="2">
    <source>
        <dbReference type="EMBL" id="AFM19030.1"/>
    </source>
</evidence>
<gene>
    <name evidence="2" type="ordered locus">Mycch_4320</name>
</gene>
<dbReference type="PROSITE" id="PS51257">
    <property type="entry name" value="PROKAR_LIPOPROTEIN"/>
    <property type="match status" value="1"/>
</dbReference>
<dbReference type="RefSeq" id="WP_014817498.1">
    <property type="nucleotide sequence ID" value="NC_018027.1"/>
</dbReference>
<feature type="transmembrane region" description="Helical" evidence="1">
    <location>
        <begin position="134"/>
        <end position="152"/>
    </location>
</feature>